<name>A0A2T0R2D1_9ACTN</name>
<evidence type="ECO:0000256" key="1">
    <source>
        <dbReference type="SAM" id="MobiDB-lite"/>
    </source>
</evidence>
<dbReference type="EMBL" id="PVZF01000007">
    <property type="protein sequence ID" value="PRY13967.1"/>
    <property type="molecule type" value="Genomic_DNA"/>
</dbReference>
<organism evidence="2 3">
    <name type="scientific">Kineococcus rhizosphaerae</name>
    <dbReference type="NCBI Taxonomy" id="559628"/>
    <lineage>
        <taxon>Bacteria</taxon>
        <taxon>Bacillati</taxon>
        <taxon>Actinomycetota</taxon>
        <taxon>Actinomycetes</taxon>
        <taxon>Kineosporiales</taxon>
        <taxon>Kineosporiaceae</taxon>
        <taxon>Kineococcus</taxon>
    </lineage>
</organism>
<keyword evidence="3" id="KW-1185">Reference proteome</keyword>
<evidence type="ECO:0000313" key="3">
    <source>
        <dbReference type="Proteomes" id="UP000238083"/>
    </source>
</evidence>
<dbReference type="OrthoDB" id="9900709at2"/>
<dbReference type="Proteomes" id="UP000238083">
    <property type="component" value="Unassembled WGS sequence"/>
</dbReference>
<protein>
    <submittedName>
        <fullName evidence="2">Uncharacterized protein</fullName>
    </submittedName>
</protein>
<comment type="caution">
    <text evidence="2">The sequence shown here is derived from an EMBL/GenBank/DDBJ whole genome shotgun (WGS) entry which is preliminary data.</text>
</comment>
<evidence type="ECO:0000313" key="2">
    <source>
        <dbReference type="EMBL" id="PRY13967.1"/>
    </source>
</evidence>
<dbReference type="RefSeq" id="WP_106211586.1">
    <property type="nucleotide sequence ID" value="NZ_PVZF01000007.1"/>
</dbReference>
<gene>
    <name evidence="2" type="ORF">CLV37_10785</name>
</gene>
<accession>A0A2T0R2D1</accession>
<reference evidence="2 3" key="1">
    <citation type="submission" date="2018-03" db="EMBL/GenBank/DDBJ databases">
        <title>Genomic Encyclopedia of Archaeal and Bacterial Type Strains, Phase II (KMG-II): from individual species to whole genera.</title>
        <authorList>
            <person name="Goeker M."/>
        </authorList>
    </citation>
    <scope>NUCLEOTIDE SEQUENCE [LARGE SCALE GENOMIC DNA]</scope>
    <source>
        <strain evidence="2 3">DSM 19711</strain>
    </source>
</reference>
<feature type="compositionally biased region" description="Basic and acidic residues" evidence="1">
    <location>
        <begin position="41"/>
        <end position="58"/>
    </location>
</feature>
<sequence length="85" mass="9430">MIASHDEWLAGLDDALRAEALHCLLSGTYSRKLLESLRRDGPTISRRERGLDDPEKAQPGDPLGANLQTFLRERLVLQAPEPAPL</sequence>
<feature type="region of interest" description="Disordered" evidence="1">
    <location>
        <begin position="41"/>
        <end position="64"/>
    </location>
</feature>
<proteinExistence type="predicted"/>
<dbReference type="AlphaFoldDB" id="A0A2T0R2D1"/>